<dbReference type="PROSITE" id="PS51284">
    <property type="entry name" value="DOC"/>
    <property type="match status" value="1"/>
</dbReference>
<dbReference type="GO" id="GO:0016567">
    <property type="term" value="P:protein ubiquitination"/>
    <property type="evidence" value="ECO:0007669"/>
    <property type="project" value="InterPro"/>
</dbReference>
<evidence type="ECO:0000259" key="17">
    <source>
        <dbReference type="PROSITE" id="PS50255"/>
    </source>
</evidence>
<dbReference type="GO" id="GO:0008270">
    <property type="term" value="F:zinc ion binding"/>
    <property type="evidence" value="ECO:0007669"/>
    <property type="project" value="UniProtKB-KW"/>
</dbReference>
<organism evidence="20 21">
    <name type="scientific">Meganyctiphanes norvegica</name>
    <name type="common">Northern krill</name>
    <name type="synonym">Thysanopoda norvegica</name>
    <dbReference type="NCBI Taxonomy" id="48144"/>
    <lineage>
        <taxon>Eukaryota</taxon>
        <taxon>Metazoa</taxon>
        <taxon>Ecdysozoa</taxon>
        <taxon>Arthropoda</taxon>
        <taxon>Crustacea</taxon>
        <taxon>Multicrustacea</taxon>
        <taxon>Malacostraca</taxon>
        <taxon>Eumalacostraca</taxon>
        <taxon>Eucarida</taxon>
        <taxon>Euphausiacea</taxon>
        <taxon>Euphausiidae</taxon>
        <taxon>Meganyctiphanes</taxon>
    </lineage>
</organism>
<feature type="repeat" description="RCC1" evidence="14">
    <location>
        <begin position="553"/>
        <end position="604"/>
    </location>
</feature>
<dbReference type="FunFam" id="2.30.30.40:FF:000074">
    <property type="entry name" value="E3 ubiquitin-protein ligase HERC2 isoform X1"/>
    <property type="match status" value="1"/>
</dbReference>
<evidence type="ECO:0000259" key="18">
    <source>
        <dbReference type="PROSITE" id="PS51284"/>
    </source>
</evidence>
<feature type="compositionally biased region" description="Polar residues" evidence="15">
    <location>
        <begin position="1411"/>
        <end position="1425"/>
    </location>
</feature>
<feature type="repeat" description="RCC1" evidence="14">
    <location>
        <begin position="763"/>
        <end position="814"/>
    </location>
</feature>
<dbReference type="Pfam" id="PF00569">
    <property type="entry name" value="ZZ"/>
    <property type="match status" value="1"/>
</dbReference>
<evidence type="ECO:0000256" key="6">
    <source>
        <dbReference type="ARBA" id="ARBA00022553"/>
    </source>
</evidence>
<feature type="domain" description="Cytochrome b5 heme-binding" evidence="17">
    <location>
        <begin position="1254"/>
        <end position="1330"/>
    </location>
</feature>
<evidence type="ECO:0000256" key="7">
    <source>
        <dbReference type="ARBA" id="ARBA00022679"/>
    </source>
</evidence>
<feature type="region of interest" description="Disordered" evidence="15">
    <location>
        <begin position="1682"/>
        <end position="1775"/>
    </location>
</feature>
<keyword evidence="7" id="KW-0808">Transferase</keyword>
<feature type="repeat" description="RCC1" evidence="14">
    <location>
        <begin position="605"/>
        <end position="656"/>
    </location>
</feature>
<dbReference type="FunFam" id="2.130.10.30:FF:000006">
    <property type="entry name" value="E3 ubiquitin-protein ligase HERC2 isoform X1"/>
    <property type="match status" value="1"/>
</dbReference>
<feature type="region of interest" description="Disordered" evidence="15">
    <location>
        <begin position="193"/>
        <end position="221"/>
    </location>
</feature>
<reference evidence="20 21" key="1">
    <citation type="submission" date="2024-05" db="EMBL/GenBank/DDBJ databases">
        <authorList>
            <person name="Wallberg A."/>
        </authorList>
    </citation>
    <scope>NUCLEOTIDE SEQUENCE [LARGE SCALE GENOMIC DNA]</scope>
</reference>
<dbReference type="InterPro" id="IPR010606">
    <property type="entry name" value="Mib_Herc2"/>
</dbReference>
<feature type="compositionally biased region" description="Low complexity" evidence="15">
    <location>
        <begin position="1015"/>
        <end position="1030"/>
    </location>
</feature>
<dbReference type="Gene3D" id="2.30.30.30">
    <property type="match status" value="1"/>
</dbReference>
<dbReference type="EC" id="2.3.2.26" evidence="4"/>
<dbReference type="Pfam" id="PF03256">
    <property type="entry name" value="ANAPC10"/>
    <property type="match status" value="1"/>
</dbReference>
<keyword evidence="8" id="KW-0479">Metal-binding</keyword>
<dbReference type="InterPro" id="IPR004939">
    <property type="entry name" value="APC_su10/DOC_dom"/>
</dbReference>
<sequence>MTAVGSSPWQGGVGGITLRPQPRLDIKWLKSDLQSMLQPDNLPSLYNQMVKDGEVAGPHTEGILNSNGVTARKGESGHFYCGMRVLTCPCCDGICGPQSGCNCAPCQKIDREEAEKESENNNGASMSSPSLLESWTWGPQPAAEDLRKCVDALVKEQQLICLDAASTTLSASRTQQRFMVAHRYLVALKRARPPENKCSENSNKKKSQSSSTWGGEGRGTRGAERATLGLARVGSRAALNFAFAFLRRAWRSGEDADLCTELLQESLEALETLPEATLFDEAAVSSVWLDVVERSQKFLTSVVLSQVPGGSGTSVNKVPLGDRHMALSLLLHLALQRGTLSTLLNVITLLMQLWDSGRNQVDNRVSNHGTSAPLLPVIRRFGAIPPLKVIPPSNVPWDENVPLEVSPTECLLRYLELPEDDDVSVDLEQAAVIILCHLDRLATPHTPPLHSQHGGPPTQGQEVISWGWLSWASVSSPSRPLNYCSSLAQLGIKMVACAERCLLILTQKGALYTLHYNSEAATPQKVPGQPEDEIMKIAAHPDGKHFMILSSEGQVFSWGNGEGGRLGHGDNTSREEPTMIQELQGKNIISMACGSTYSAAVTQQGELYTWGRGNYGRLGHGSSDDHNTPTLVTALKGERVIDIACGSGDAQTIAVTDSGSVYSWGDGDYGKLGRGGSDGSKLPKLVDKLQGQEICQVYCGAQFSLALSKSGSLFTWGKGDNHRLGHGCEEHVRYPKQVKALSGKKVIEVGVGSMHAVVLTDAGEVFVWGRNDQAQLGDIPQAALPEPTLLSQTQGKRIIGIACGPSQTFAWSTKMSWSVTTRVPYVVEVCEETFVRLNDLLARLGEGLADDRIPSQEQECCVVSALNLLRLQLHSAVQNQTDVETVGLRVGSSLLGSLKQRVVNLASSSGVLPTIQGAAQATLQTGWSILLPTAEERAKALSSLLPSTGSDISTMSSGRRFMIDLLVSSLMADGGLEMALNAAIKFEVQEAEWSEKNKASAAQGTNNSPRKNVRVTDSSSSTTRRSVDNSLSEEQSGTLPLLHLVRQLLRNASTQTLMRLQAIAPDNMSMISSAVLVDGHKESNTGNIPTVGTSSELSPSIQLLLRFQRLLVSHLFPMEGNASPRHIMTAENEVEGAGWLLRKYLTLLVGHVSDTLSIATSLATINTRLTTLTCTILQRDITGLLLSELFVSLLVVSVHNPHVVLSCNLITPLIPLLEPLDKFNQLAPGAEREDTEDMAWPGIIIPTSKQMEEVPVIRKADLENHNKDGGLWIVVNNKVYDVQDFRANAPCGSDILQYYAGQDATQVWEMANHSSKAKEIMGSYFVGNYMDPDQEVVQVLDSSTLSSPLVDTERSLAVLIGVFASCQVRGHPQSPFELDHSKWISAEFMRAGCQTVQPPDPYDEEKGEARTGSSATTPGSVTTPGDSRPPRPIDPLNKKSRTNCPPSAPRTEIDAYFTNMADYFLSALMEGKTQDPYVQMFLSVCDKEVRQSARHALNTNFALDHPIEEVGRLLSATLLRHTHLTPQLIEVIEQALALSVEDVHGWEDSFDLPRGLQELIKHVHNTKWMLIRRRQELTRSYKEVCAPVLERCRFVFYEVRPASCGDVDALDKFGVKGVSRWHKARELLRLRSNESQTTQEKDSPTQELKEKVASVEDISISFSGCTVGDVCSDTIIGGECDQDVSSGRLDKEEDLGKDTPVQRVTLGGDTTGEEDDNKQEENVGTKEKKLKKTDLKKLPLDGKKPAVSLNLKRSPSPSALLTPSRPGSLLTPTAPPSTARVVEIAQKVIEFIGSEESIDIESLRKAFFSQMERAEMRLRGIEMFLNLAQKSSFLGSVRLHLINGWLGLLSFAPKANEGSLSSLILPDCLSNLPLVPVYQRAVLKAAWAKVWEWAVHELRDHVIKVEKQCTASHGRVLKMRDNPAYRDRNISCRDHNVMASMPSSRFMLGLVCLATRAHGGADVSLLVSGGLLALMQTLLRLIGPSRATSSPRQENKEEYVTIFEEAAKKPRSPPAPVLGPELAAMMKVGMRVIRGIDWKWGDQDGPPPGEGTVIGELGEDGWIRVQWDNGSTNSYRMGKEGKYDLKLVDSPAPPPPDSDSDNDEEEVTESMYGSKHPILVLQDACLHLLRTISLCTGLKAHTMSPSSVRTVSALMHSIVQAGTTTSGERDLILAEQHLSWCTLGIVRSICCSPRMGRSLATQSWLTLLLQLAQTYTEPTSLYRRILALNLLASILPHRLDDLEERQELLDRIFSLLGNTILTCANDPAISATNKKGQGACVALSSSHSSTVTEAVIALVRTLHTLPVWNNVINDAITERLNLVEQLLSDLAMFQPKMDDPRPGSLVGQAAGVVASLAIIGGIDTRPRLGGNVYIDDKVLGTIAKIGRHKVYVQPHKGGPVQRLSLSAMMPAPTKRFAIDHLSVNTACVGVWVSLVAIAGDYSRNFHVSTGLILSPTLLRIQQVRTLVMNACRALLNHQSLLRLVLLQRISSPDLTSSTTNLETSADEISQSSEVLLIQRLITASTPPSPVKASYTREQLEMAALALCENLTEEISQPMVSSPCSNEDTSTPLSENSVSVPPILGTLLDTPQIKSRQHGASRRQRQRTSSPSPLVRQLMEMGFARKSVEHAVKALGTGVDVQPSPESLVVWLIEHTDLILSDSDTAADPLDSDADSLTDEFNDEPPMLEASPVVEVYRKRSEFSNNDEYAMYICEHISPGMTVRCCRTYEEVHEGDIGRVVRVDRGSLHNLNVQVDWQRKGGTYWVRYIHIELLDQSPPPIAISGPIRVGDRVRVRPSVVIPKYKWGSVNHRSIGIVTSVSSNSQDLIVDFPQQPNWQGLVNEMELVPSYHLNVTCDGCTASPITGPRFKCKVCDNFDYCEDCYHTKRSHRHLFNRIAEPGSAAVYAGPPGRGRMRKKEGGLVGGADGTVEDWYRCVRNLTVSSRENWVHRLIDGTGSYWQSCGHEGRHWICLEMQSNIAVEWLRMLVDPADSSYMPSLLVISGGESLTKMKELNTVHVTPSDTWVTLLRGMKEHIKFIEISIKQCKSGGIDCRVHGLAVMGKVVDEFSDPASAVSFLASDNEDVEDEISELSHKPLTSSFDGEPKVLVWGLNDKDQLGGLKGSKVKMPVLSETLSSIRPVHIAGGSKSLFIVSQEGKVYACGEGTGGRLGLGHCGNVPMPRQITALSQYVVKKVAVHSGGRHALALTVDGKVFSWGEGVDGKLGHGNRMSYDKPKLIELLKSKRIRDIACGSSHTAAITSSGELYTWGLGEYGRLGHGDTSVQTKPKLVKTLCGQRVVQVACGSRDAQTLALTAEGMVFSWGDGDFGKLGRGGSEGCAFPQNVERLNGLGVCQIECGAQFSLTLTKSGQVWTWGKGDYFRLGHGTDQHVRRPTLVEGLRGKKIVHVAVGALHCLAVTDQGQVYACPNS</sequence>
<dbReference type="InterPro" id="IPR009091">
    <property type="entry name" value="RCC1/BLIP-II"/>
</dbReference>
<keyword evidence="9" id="KW-0677">Repeat</keyword>
<dbReference type="InterPro" id="IPR000408">
    <property type="entry name" value="Reg_chr_condens"/>
</dbReference>
<evidence type="ECO:0000313" key="21">
    <source>
        <dbReference type="Proteomes" id="UP001497623"/>
    </source>
</evidence>
<protein>
    <recommendedName>
        <fullName evidence="4">HECT-type E3 ubiquitin transferase</fullName>
        <ecNumber evidence="4">2.3.2.26</ecNumber>
    </recommendedName>
</protein>
<dbReference type="PROSITE" id="PS50255">
    <property type="entry name" value="CYTOCHROME_B5_2"/>
    <property type="match status" value="1"/>
</dbReference>
<feature type="repeat" description="RCC1" evidence="14">
    <location>
        <begin position="3104"/>
        <end position="3155"/>
    </location>
</feature>
<dbReference type="InterPro" id="IPR000433">
    <property type="entry name" value="Znf_ZZ"/>
</dbReference>
<dbReference type="Gene3D" id="2.130.10.30">
    <property type="entry name" value="Regulator of chromosome condensation 1/beta-lactamase-inhibitor protein II"/>
    <property type="match status" value="2"/>
</dbReference>
<feature type="compositionally biased region" description="Acidic residues" evidence="15">
    <location>
        <begin position="2098"/>
        <end position="2108"/>
    </location>
</feature>
<gene>
    <name evidence="20" type="ORF">MNOR_LOCUS10405</name>
</gene>
<evidence type="ECO:0000256" key="14">
    <source>
        <dbReference type="PROSITE-ProRule" id="PRU00235"/>
    </source>
</evidence>
<dbReference type="SUPFAM" id="SSF63748">
    <property type="entry name" value="Tudor/PWWP/MBT"/>
    <property type="match status" value="1"/>
</dbReference>
<dbReference type="FunFam" id="2.30.30.30:FF:000015">
    <property type="entry name" value="E3 ubiquitin-protein ligase HERC2"/>
    <property type="match status" value="1"/>
</dbReference>
<feature type="domain" description="DOC" evidence="18">
    <location>
        <begin position="2909"/>
        <end position="3086"/>
    </location>
</feature>
<feature type="repeat" description="RCC1" evidence="14">
    <location>
        <begin position="3316"/>
        <end position="3367"/>
    </location>
</feature>
<dbReference type="Pfam" id="PF06701">
    <property type="entry name" value="MIB_HERC2"/>
    <property type="match status" value="1"/>
</dbReference>
<feature type="non-terminal residue" evidence="20">
    <location>
        <position position="3428"/>
    </location>
</feature>
<feature type="compositionally biased region" description="Polar residues" evidence="15">
    <location>
        <begin position="2557"/>
        <end position="2578"/>
    </location>
</feature>
<evidence type="ECO:0000256" key="11">
    <source>
        <dbReference type="ARBA" id="ARBA00022786"/>
    </source>
</evidence>
<evidence type="ECO:0000256" key="12">
    <source>
        <dbReference type="ARBA" id="ARBA00022833"/>
    </source>
</evidence>
<dbReference type="Gene3D" id="2.30.30.40">
    <property type="entry name" value="SH3 Domains"/>
    <property type="match status" value="1"/>
</dbReference>
<name>A0AAV2QDL3_MEGNR</name>
<dbReference type="Pfam" id="PF00415">
    <property type="entry name" value="RCC1"/>
    <property type="match status" value="5"/>
</dbReference>
<dbReference type="Proteomes" id="UP001497623">
    <property type="component" value="Unassembled WGS sequence"/>
</dbReference>
<proteinExistence type="predicted"/>
<dbReference type="InterPro" id="IPR043145">
    <property type="entry name" value="Znf_ZZ_sf"/>
</dbReference>
<keyword evidence="6" id="KW-0597">Phosphoprotein</keyword>
<keyword evidence="21" id="KW-1185">Reference proteome</keyword>
<feature type="region of interest" description="Disordered" evidence="15">
    <location>
        <begin position="2085"/>
        <end position="2109"/>
    </location>
</feature>
<evidence type="ECO:0000256" key="3">
    <source>
        <dbReference type="ARBA" id="ARBA00004906"/>
    </source>
</evidence>
<feature type="compositionally biased region" description="Basic and acidic residues" evidence="15">
    <location>
        <begin position="1719"/>
        <end position="1744"/>
    </location>
</feature>
<dbReference type="EMBL" id="CAXKWB010005239">
    <property type="protein sequence ID" value="CAL4077449.1"/>
    <property type="molecule type" value="Genomic_DNA"/>
</dbReference>
<dbReference type="PROSITE" id="PS51416">
    <property type="entry name" value="MIB_HERC2"/>
    <property type="match status" value="1"/>
</dbReference>
<dbReference type="InterPro" id="IPR051210">
    <property type="entry name" value="Ub_ligase/GEF_domain"/>
</dbReference>
<dbReference type="Pfam" id="PF00173">
    <property type="entry name" value="Cyt-b5"/>
    <property type="match status" value="1"/>
</dbReference>
<feature type="compositionally biased region" description="Basic residues" evidence="15">
    <location>
        <begin position="2594"/>
        <end position="2605"/>
    </location>
</feature>
<evidence type="ECO:0000259" key="19">
    <source>
        <dbReference type="PROSITE" id="PS51416"/>
    </source>
</evidence>
<dbReference type="PROSITE" id="PS00626">
    <property type="entry name" value="RCC1_2"/>
    <property type="match status" value="1"/>
</dbReference>
<dbReference type="SUPFAM" id="SSF159034">
    <property type="entry name" value="Mib/herc2 domain-like"/>
    <property type="match status" value="1"/>
</dbReference>
<feature type="repeat" description="RCC1" evidence="14">
    <location>
        <begin position="3156"/>
        <end position="3209"/>
    </location>
</feature>
<evidence type="ECO:0000256" key="1">
    <source>
        <dbReference type="ARBA" id="ARBA00000885"/>
    </source>
</evidence>
<evidence type="ECO:0000256" key="4">
    <source>
        <dbReference type="ARBA" id="ARBA00012485"/>
    </source>
</evidence>
<dbReference type="SUPFAM" id="SSF49785">
    <property type="entry name" value="Galactose-binding domain-like"/>
    <property type="match status" value="1"/>
</dbReference>
<dbReference type="CDD" id="cd08664">
    <property type="entry name" value="APC10-HERC2"/>
    <property type="match status" value="1"/>
</dbReference>
<dbReference type="PRINTS" id="PR00633">
    <property type="entry name" value="RCCNDNSATION"/>
</dbReference>
<dbReference type="InterPro" id="IPR036400">
    <property type="entry name" value="Cyt_B5-like_heme/steroid_sf"/>
</dbReference>
<dbReference type="SMART" id="SM01117">
    <property type="entry name" value="Cyt-b5"/>
    <property type="match status" value="1"/>
</dbReference>
<dbReference type="Gene3D" id="3.10.120.10">
    <property type="entry name" value="Cytochrome b5-like heme/steroid binding domain"/>
    <property type="match status" value="1"/>
</dbReference>
<feature type="compositionally biased region" description="Polar residues" evidence="15">
    <location>
        <begin position="1000"/>
        <end position="1010"/>
    </location>
</feature>
<feature type="compositionally biased region" description="Basic and acidic residues" evidence="15">
    <location>
        <begin position="1688"/>
        <end position="1697"/>
    </location>
</feature>
<dbReference type="PANTHER" id="PTHR22870">
    <property type="entry name" value="REGULATOR OF CHROMOSOME CONDENSATION"/>
    <property type="match status" value="1"/>
</dbReference>
<evidence type="ECO:0000256" key="2">
    <source>
        <dbReference type="ARBA" id="ARBA00004496"/>
    </source>
</evidence>
<evidence type="ECO:0000256" key="10">
    <source>
        <dbReference type="ARBA" id="ARBA00022771"/>
    </source>
</evidence>
<feature type="repeat" description="RCC1" evidence="14">
    <location>
        <begin position="3368"/>
        <end position="3419"/>
    </location>
</feature>
<dbReference type="InterPro" id="IPR008979">
    <property type="entry name" value="Galactose-bd-like_sf"/>
</dbReference>
<dbReference type="InterPro" id="IPR021097">
    <property type="entry name" value="CPH_domain"/>
</dbReference>
<dbReference type="Pfam" id="PF11515">
    <property type="entry name" value="Cul7"/>
    <property type="match status" value="1"/>
</dbReference>
<keyword evidence="10 13" id="KW-0863">Zinc-finger</keyword>
<comment type="caution">
    <text evidence="20">The sequence shown here is derived from an EMBL/GenBank/DDBJ whole genome shotgun (WGS) entry which is preliminary data.</text>
</comment>
<dbReference type="PROSITE" id="PS50012">
    <property type="entry name" value="RCC1_3"/>
    <property type="match status" value="11"/>
</dbReference>
<dbReference type="CDD" id="cd14402">
    <property type="entry name" value="UBA_HERC2"/>
    <property type="match status" value="1"/>
</dbReference>
<feature type="domain" description="MIB/HERC2" evidence="19">
    <location>
        <begin position="2018"/>
        <end position="2091"/>
    </location>
</feature>
<dbReference type="Gene3D" id="3.30.60.90">
    <property type="match status" value="1"/>
</dbReference>
<dbReference type="PROSITE" id="PS50135">
    <property type="entry name" value="ZF_ZZ_2"/>
    <property type="match status" value="1"/>
</dbReference>
<dbReference type="SMART" id="SM01337">
    <property type="entry name" value="APC10"/>
    <property type="match status" value="1"/>
</dbReference>
<dbReference type="Pfam" id="PF25390">
    <property type="entry name" value="WD40_RLD"/>
    <property type="match status" value="1"/>
</dbReference>
<evidence type="ECO:0000313" key="20">
    <source>
        <dbReference type="EMBL" id="CAL4077449.1"/>
    </source>
</evidence>
<feature type="repeat" description="RCC1" evidence="14">
    <location>
        <begin position="711"/>
        <end position="762"/>
    </location>
</feature>
<accession>A0AAV2QDL3</accession>
<keyword evidence="12" id="KW-0862">Zinc</keyword>
<dbReference type="SUPFAM" id="SSF57850">
    <property type="entry name" value="RING/U-box"/>
    <property type="match status" value="1"/>
</dbReference>
<evidence type="ECO:0000256" key="15">
    <source>
        <dbReference type="SAM" id="MobiDB-lite"/>
    </source>
</evidence>
<dbReference type="SMART" id="SM00291">
    <property type="entry name" value="ZnF_ZZ"/>
    <property type="match status" value="1"/>
</dbReference>
<dbReference type="GO" id="GO:0005737">
    <property type="term" value="C:cytoplasm"/>
    <property type="evidence" value="ECO:0007669"/>
    <property type="project" value="UniProtKB-SubCell"/>
</dbReference>
<feature type="domain" description="ZZ-type" evidence="16">
    <location>
        <begin position="2850"/>
        <end position="2901"/>
    </location>
</feature>
<evidence type="ECO:0000256" key="8">
    <source>
        <dbReference type="ARBA" id="ARBA00022723"/>
    </source>
</evidence>
<dbReference type="Gene3D" id="2.60.120.260">
    <property type="entry name" value="Galactose-binding domain-like"/>
    <property type="match status" value="1"/>
</dbReference>
<comment type="subcellular location">
    <subcellularLocation>
        <location evidence="2">Cytoplasm</location>
    </subcellularLocation>
</comment>
<feature type="region of interest" description="Disordered" evidence="15">
    <location>
        <begin position="2557"/>
        <end position="2612"/>
    </location>
</feature>
<feature type="region of interest" description="Disordered" evidence="15">
    <location>
        <begin position="997"/>
        <end position="1034"/>
    </location>
</feature>
<keyword evidence="5" id="KW-0963">Cytoplasm</keyword>
<feature type="region of interest" description="Disordered" evidence="15">
    <location>
        <begin position="1394"/>
        <end position="1450"/>
    </location>
</feature>
<dbReference type="Gene3D" id="1.10.8.10">
    <property type="entry name" value="DNA helicase RuvA subunit, C-terminal domain"/>
    <property type="match status" value="1"/>
</dbReference>
<keyword evidence="11" id="KW-0833">Ubl conjugation pathway</keyword>
<feature type="repeat" description="RCC1" evidence="14">
    <location>
        <begin position="3210"/>
        <end position="3261"/>
    </location>
</feature>
<dbReference type="GO" id="GO:0061630">
    <property type="term" value="F:ubiquitin protein ligase activity"/>
    <property type="evidence" value="ECO:0007669"/>
    <property type="project" value="UniProtKB-EC"/>
</dbReference>
<dbReference type="InterPro" id="IPR014722">
    <property type="entry name" value="Rib_uL2_dom2"/>
</dbReference>
<feature type="compositionally biased region" description="Polar residues" evidence="15">
    <location>
        <begin position="1751"/>
        <end position="1761"/>
    </location>
</feature>
<evidence type="ECO:0000256" key="5">
    <source>
        <dbReference type="ARBA" id="ARBA00022490"/>
    </source>
</evidence>
<feature type="repeat" description="RCC1" evidence="14">
    <location>
        <begin position="659"/>
        <end position="710"/>
    </location>
</feature>
<feature type="repeat" description="RCC1" evidence="14">
    <location>
        <begin position="3262"/>
        <end position="3313"/>
    </location>
</feature>
<dbReference type="InterPro" id="IPR037976">
    <property type="entry name" value="HERC2_APC10"/>
</dbReference>
<dbReference type="SUPFAM" id="SSF55856">
    <property type="entry name" value="Cytochrome b5-like heme/steroid binding domain"/>
    <property type="match status" value="1"/>
</dbReference>
<evidence type="ECO:0000256" key="13">
    <source>
        <dbReference type="PROSITE-ProRule" id="PRU00228"/>
    </source>
</evidence>
<dbReference type="SUPFAM" id="SSF50985">
    <property type="entry name" value="RCC1/BLIP-II"/>
    <property type="match status" value="2"/>
</dbReference>
<evidence type="ECO:0000256" key="9">
    <source>
        <dbReference type="ARBA" id="ARBA00022737"/>
    </source>
</evidence>
<dbReference type="InterPro" id="IPR001199">
    <property type="entry name" value="Cyt_B5-like_heme/steroid-bd"/>
</dbReference>
<dbReference type="InterPro" id="IPR037252">
    <property type="entry name" value="Mib_Herc2_sf"/>
</dbReference>
<evidence type="ECO:0000259" key="16">
    <source>
        <dbReference type="PROSITE" id="PS50135"/>
    </source>
</evidence>
<comment type="catalytic activity">
    <reaction evidence="1">
        <text>S-ubiquitinyl-[E2 ubiquitin-conjugating enzyme]-L-cysteine + [acceptor protein]-L-lysine = [E2 ubiquitin-conjugating enzyme]-L-cysteine + N(6)-ubiquitinyl-[acceptor protein]-L-lysine.</text>
        <dbReference type="EC" id="2.3.2.26"/>
    </reaction>
</comment>
<dbReference type="PANTHER" id="PTHR22870:SF408">
    <property type="entry name" value="OS09G0560450 PROTEIN"/>
    <property type="match status" value="1"/>
</dbReference>
<comment type="pathway">
    <text evidence="3">Protein modification; protein ubiquitination.</text>
</comment>
<dbReference type="InterPro" id="IPR058923">
    <property type="entry name" value="RCC1-like_dom"/>
</dbReference>